<proteinExistence type="predicted"/>
<evidence type="ECO:0000313" key="2">
    <source>
        <dbReference type="Proteomes" id="UP001154329"/>
    </source>
</evidence>
<dbReference type="AlphaFoldDB" id="A0A9P0NJP7"/>
<accession>A0A9P0NJP7</accession>
<reference evidence="1" key="1">
    <citation type="submission" date="2022-02" db="EMBL/GenBank/DDBJ databases">
        <authorList>
            <person name="King R."/>
        </authorList>
    </citation>
    <scope>NUCLEOTIDE SEQUENCE</scope>
</reference>
<reference evidence="1" key="2">
    <citation type="submission" date="2022-10" db="EMBL/GenBank/DDBJ databases">
        <authorList>
            <consortium name="ENA_rothamsted_submissions"/>
            <consortium name="culmorum"/>
            <person name="King R."/>
        </authorList>
    </citation>
    <scope>NUCLEOTIDE SEQUENCE</scope>
</reference>
<organism evidence="1 2">
    <name type="scientific">Aphis gossypii</name>
    <name type="common">Cotton aphid</name>
    <dbReference type="NCBI Taxonomy" id="80765"/>
    <lineage>
        <taxon>Eukaryota</taxon>
        <taxon>Metazoa</taxon>
        <taxon>Ecdysozoa</taxon>
        <taxon>Arthropoda</taxon>
        <taxon>Hexapoda</taxon>
        <taxon>Insecta</taxon>
        <taxon>Pterygota</taxon>
        <taxon>Neoptera</taxon>
        <taxon>Paraneoptera</taxon>
        <taxon>Hemiptera</taxon>
        <taxon>Sternorrhyncha</taxon>
        <taxon>Aphidomorpha</taxon>
        <taxon>Aphidoidea</taxon>
        <taxon>Aphididae</taxon>
        <taxon>Aphidini</taxon>
        <taxon>Aphis</taxon>
        <taxon>Aphis</taxon>
    </lineage>
</organism>
<sequence>MSELLMTPRVRAYIYINLNIISYQLHTAYTQSYLMSLPTYTYYIFICVRCVCRLHLAPPPSSPPPPPRLPGAAIIFCVSPSPRRQNRVAYYKSRALLIIAVYPIVNPALHRVATVNTYLYLPIYLPTYMAI</sequence>
<name>A0A9P0NJP7_APHGO</name>
<dbReference type="EMBL" id="OU899035">
    <property type="protein sequence ID" value="CAH1722471.1"/>
    <property type="molecule type" value="Genomic_DNA"/>
</dbReference>
<protein>
    <submittedName>
        <fullName evidence="1">Uncharacterized protein</fullName>
    </submittedName>
</protein>
<dbReference type="Proteomes" id="UP001154329">
    <property type="component" value="Chromosome 2"/>
</dbReference>
<gene>
    <name evidence="1" type="ORF">APHIGO_LOCUS4794</name>
</gene>
<evidence type="ECO:0000313" key="1">
    <source>
        <dbReference type="EMBL" id="CAH1722471.1"/>
    </source>
</evidence>
<keyword evidence="2" id="KW-1185">Reference proteome</keyword>